<feature type="non-terminal residue" evidence="5">
    <location>
        <position position="106"/>
    </location>
</feature>
<evidence type="ECO:0000313" key="6">
    <source>
        <dbReference type="Proteomes" id="UP000750197"/>
    </source>
</evidence>
<dbReference type="Gene3D" id="3.30.1360.20">
    <property type="entry name" value="Transcriptional coactivator/pterin dehydratase"/>
    <property type="match status" value="1"/>
</dbReference>
<proteinExistence type="inferred from homology"/>
<name>A0A8J7YTN0_9ARCH</name>
<evidence type="ECO:0000256" key="1">
    <source>
        <dbReference type="ARBA" id="ARBA00001554"/>
    </source>
</evidence>
<dbReference type="EC" id="4.2.1.96" evidence="3"/>
<evidence type="ECO:0000256" key="3">
    <source>
        <dbReference type="ARBA" id="ARBA00013252"/>
    </source>
</evidence>
<sequence>MNVPTWELRYLQQNRKLDENEIAQKLASLDGWRIQDGKLSRSFKFAGFEEAIAFIVRIALEIEKIDHHPEMVNEYSTVTFRLTTHKIRNPDGTVSSGISLLDFELA</sequence>
<comment type="caution">
    <text evidence="5">The sequence shown here is derived from an EMBL/GenBank/DDBJ whole genome shotgun (WGS) entry which is preliminary data.</text>
</comment>
<dbReference type="GO" id="GO:0006729">
    <property type="term" value="P:tetrahydrobiopterin biosynthetic process"/>
    <property type="evidence" value="ECO:0007669"/>
    <property type="project" value="InterPro"/>
</dbReference>
<dbReference type="AlphaFoldDB" id="A0A8J7YTN0"/>
<protein>
    <recommendedName>
        <fullName evidence="3">4a-hydroxytetrahydrobiopterin dehydratase</fullName>
        <ecNumber evidence="3">4.2.1.96</ecNumber>
    </recommendedName>
</protein>
<dbReference type="EMBL" id="JAHEAC010000163">
    <property type="protein sequence ID" value="MBX8645076.1"/>
    <property type="molecule type" value="Genomic_DNA"/>
</dbReference>
<keyword evidence="4" id="KW-0456">Lyase</keyword>
<dbReference type="Pfam" id="PF01329">
    <property type="entry name" value="Pterin_4a"/>
    <property type="match status" value="1"/>
</dbReference>
<evidence type="ECO:0000313" key="5">
    <source>
        <dbReference type="EMBL" id="MBX8645076.1"/>
    </source>
</evidence>
<dbReference type="InterPro" id="IPR036428">
    <property type="entry name" value="PCD_sf"/>
</dbReference>
<dbReference type="InterPro" id="IPR001533">
    <property type="entry name" value="Pterin_deHydtase"/>
</dbReference>
<dbReference type="SUPFAM" id="SSF55248">
    <property type="entry name" value="PCD-like"/>
    <property type="match status" value="1"/>
</dbReference>
<gene>
    <name evidence="5" type="ORF">KIY12_10240</name>
</gene>
<reference evidence="5" key="1">
    <citation type="submission" date="2021-05" db="EMBL/GenBank/DDBJ databases">
        <title>Genomic insights into ecological role and evolution of a novel Thermoplasmata order Candidatus Sysuiplasmatales.</title>
        <authorList>
            <person name="Yuan Y."/>
        </authorList>
    </citation>
    <scope>NUCLEOTIDE SEQUENCE</scope>
    <source>
        <strain evidence="5">TUT19-bin139</strain>
    </source>
</reference>
<comment type="catalytic activity">
    <reaction evidence="1">
        <text>(4aS,6R)-4a-hydroxy-L-erythro-5,6,7,8-tetrahydrobiopterin = (6R)-L-erythro-6,7-dihydrobiopterin + H2O</text>
        <dbReference type="Rhea" id="RHEA:11920"/>
        <dbReference type="ChEBI" id="CHEBI:15377"/>
        <dbReference type="ChEBI" id="CHEBI:15642"/>
        <dbReference type="ChEBI" id="CHEBI:43120"/>
        <dbReference type="EC" id="4.2.1.96"/>
    </reaction>
</comment>
<evidence type="ECO:0000256" key="4">
    <source>
        <dbReference type="ARBA" id="ARBA00023239"/>
    </source>
</evidence>
<dbReference type="GO" id="GO:0008124">
    <property type="term" value="F:4-alpha-hydroxytetrahydrobiopterin dehydratase activity"/>
    <property type="evidence" value="ECO:0007669"/>
    <property type="project" value="UniProtKB-EC"/>
</dbReference>
<dbReference type="Proteomes" id="UP000750197">
    <property type="component" value="Unassembled WGS sequence"/>
</dbReference>
<evidence type="ECO:0000256" key="2">
    <source>
        <dbReference type="ARBA" id="ARBA00006472"/>
    </source>
</evidence>
<dbReference type="PANTHER" id="PTHR12599">
    <property type="entry name" value="PTERIN-4-ALPHA-CARBINOLAMINE DEHYDRATASE"/>
    <property type="match status" value="1"/>
</dbReference>
<comment type="similarity">
    <text evidence="2">Belongs to the pterin-4-alpha-carbinolamine dehydratase family.</text>
</comment>
<dbReference type="PANTHER" id="PTHR12599:SF0">
    <property type="entry name" value="PTERIN-4-ALPHA-CARBINOLAMINE DEHYDRATASE"/>
    <property type="match status" value="1"/>
</dbReference>
<organism evidence="5 6">
    <name type="scientific">Candidatus Sysuiplasma superficiale</name>
    <dbReference type="NCBI Taxonomy" id="2823368"/>
    <lineage>
        <taxon>Archaea</taxon>
        <taxon>Methanobacteriati</taxon>
        <taxon>Thermoplasmatota</taxon>
        <taxon>Thermoplasmata</taxon>
        <taxon>Candidatus Sysuiplasmatales</taxon>
        <taxon>Candidatus Sysuiplasmataceae</taxon>
        <taxon>Candidatus Sysuiplasma</taxon>
    </lineage>
</organism>
<accession>A0A8J7YTN0</accession>